<dbReference type="Proteomes" id="UP001497480">
    <property type="component" value="Unassembled WGS sequence"/>
</dbReference>
<keyword evidence="2" id="KW-1185">Reference proteome</keyword>
<dbReference type="EMBL" id="CAXHTB010000022">
    <property type="protein sequence ID" value="CAL0329695.1"/>
    <property type="molecule type" value="Genomic_DNA"/>
</dbReference>
<sequence>MEATEEVSMFIEKTFMTQFQIFRAKQQVKNRWFESSTEELQRLQIEANTQPLIKDFEGGIHLAQISLHQQCLGLGTNRAWYEAFKVNTPSLVCFQTSLSAPSSLLYKAIYPIRQEHCTLTPTESSIYH</sequence>
<reference evidence="1 2" key="1">
    <citation type="submission" date="2024-03" db="EMBL/GenBank/DDBJ databases">
        <authorList>
            <person name="Martinez-Hernandez J."/>
        </authorList>
    </citation>
    <scope>NUCLEOTIDE SEQUENCE [LARGE SCALE GENOMIC DNA]</scope>
</reference>
<protein>
    <submittedName>
        <fullName evidence="1">Uncharacterized protein</fullName>
    </submittedName>
</protein>
<evidence type="ECO:0000313" key="2">
    <source>
        <dbReference type="Proteomes" id="UP001497480"/>
    </source>
</evidence>
<accession>A0AAV1Y9M7</accession>
<proteinExistence type="predicted"/>
<gene>
    <name evidence="1" type="ORF">LLUT_LOCUS30755</name>
</gene>
<name>A0AAV1Y9M7_LUPLU</name>
<comment type="caution">
    <text evidence="1">The sequence shown here is derived from an EMBL/GenBank/DDBJ whole genome shotgun (WGS) entry which is preliminary data.</text>
</comment>
<organism evidence="1 2">
    <name type="scientific">Lupinus luteus</name>
    <name type="common">European yellow lupine</name>
    <dbReference type="NCBI Taxonomy" id="3873"/>
    <lineage>
        <taxon>Eukaryota</taxon>
        <taxon>Viridiplantae</taxon>
        <taxon>Streptophyta</taxon>
        <taxon>Embryophyta</taxon>
        <taxon>Tracheophyta</taxon>
        <taxon>Spermatophyta</taxon>
        <taxon>Magnoliopsida</taxon>
        <taxon>eudicotyledons</taxon>
        <taxon>Gunneridae</taxon>
        <taxon>Pentapetalae</taxon>
        <taxon>rosids</taxon>
        <taxon>fabids</taxon>
        <taxon>Fabales</taxon>
        <taxon>Fabaceae</taxon>
        <taxon>Papilionoideae</taxon>
        <taxon>50 kb inversion clade</taxon>
        <taxon>genistoids sensu lato</taxon>
        <taxon>core genistoids</taxon>
        <taxon>Genisteae</taxon>
        <taxon>Lupinus</taxon>
    </lineage>
</organism>
<evidence type="ECO:0000313" key="1">
    <source>
        <dbReference type="EMBL" id="CAL0329695.1"/>
    </source>
</evidence>
<dbReference type="AlphaFoldDB" id="A0AAV1Y9M7"/>